<dbReference type="InterPro" id="IPR002470">
    <property type="entry name" value="Peptidase_S9A"/>
</dbReference>
<feature type="chain" id="PRO_5003614656" description="Proline-specific endopeptidase" evidence="7">
    <location>
        <begin position="24"/>
        <end position="728"/>
    </location>
</feature>
<dbReference type="PANTHER" id="PTHR11757">
    <property type="entry name" value="PROTEASE FAMILY S9A OLIGOPEPTIDASE"/>
    <property type="match status" value="1"/>
</dbReference>
<dbReference type="GO" id="GO:0004252">
    <property type="term" value="F:serine-type endopeptidase activity"/>
    <property type="evidence" value="ECO:0007669"/>
    <property type="project" value="InterPro"/>
</dbReference>
<keyword evidence="11" id="KW-1185">Reference proteome</keyword>
<evidence type="ECO:0000256" key="3">
    <source>
        <dbReference type="ARBA" id="ARBA00022801"/>
    </source>
</evidence>
<dbReference type="InterPro" id="IPR001375">
    <property type="entry name" value="Peptidase_S9_cat"/>
</dbReference>
<evidence type="ECO:0000259" key="9">
    <source>
        <dbReference type="Pfam" id="PF02897"/>
    </source>
</evidence>
<evidence type="ECO:0000256" key="1">
    <source>
        <dbReference type="ARBA" id="ARBA00005228"/>
    </source>
</evidence>
<dbReference type="FunFam" id="3.40.50.1820:FF:000005">
    <property type="entry name" value="Prolyl endopeptidase"/>
    <property type="match status" value="1"/>
</dbReference>
<protein>
    <recommendedName>
        <fullName evidence="6">Proline-specific endopeptidase</fullName>
    </recommendedName>
</protein>
<dbReference type="InterPro" id="IPR023302">
    <property type="entry name" value="Pept_S9A_N"/>
</dbReference>
<feature type="domain" description="Peptidase S9 prolyl oligopeptidase catalytic" evidence="8">
    <location>
        <begin position="511"/>
        <end position="725"/>
    </location>
</feature>
<comment type="function">
    <text evidence="5">Cleaves peptide bonds on the C-terminal side of prolyl residues within peptides that are up to approximately 30 amino acids long. Has an absolute requirement for an X-Pro bond in the trans configuration immediately preceding the Pro-Y scissible bond.</text>
</comment>
<dbReference type="Pfam" id="PF02897">
    <property type="entry name" value="Peptidase_S9_N"/>
    <property type="match status" value="1"/>
</dbReference>
<dbReference type="MEROPS" id="S09.010"/>
<gene>
    <name evidence="10" type="ordered locus">Solca_3240</name>
</gene>
<evidence type="ECO:0000313" key="11">
    <source>
        <dbReference type="Proteomes" id="UP000007590"/>
    </source>
</evidence>
<keyword evidence="3" id="KW-0378">Hydrolase</keyword>
<dbReference type="Gene3D" id="3.40.50.1820">
    <property type="entry name" value="alpha/beta hydrolase"/>
    <property type="match status" value="1"/>
</dbReference>
<keyword evidence="2 10" id="KW-0645">Protease</keyword>
<name>H8KWS1_SOLCM</name>
<reference evidence="10" key="1">
    <citation type="submission" date="2012-02" db="EMBL/GenBank/DDBJ databases">
        <title>The complete genome of Solitalea canadensis DSM 3403.</title>
        <authorList>
            <consortium name="US DOE Joint Genome Institute (JGI-PGF)"/>
            <person name="Lucas S."/>
            <person name="Copeland A."/>
            <person name="Lapidus A."/>
            <person name="Glavina del Rio T."/>
            <person name="Dalin E."/>
            <person name="Tice H."/>
            <person name="Bruce D."/>
            <person name="Goodwin L."/>
            <person name="Pitluck S."/>
            <person name="Peters L."/>
            <person name="Ovchinnikova G."/>
            <person name="Lu M."/>
            <person name="Kyrpides N."/>
            <person name="Mavromatis K."/>
            <person name="Ivanova N."/>
            <person name="Brettin T."/>
            <person name="Detter J.C."/>
            <person name="Han C."/>
            <person name="Larimer F."/>
            <person name="Land M."/>
            <person name="Hauser L."/>
            <person name="Markowitz V."/>
            <person name="Cheng J.-F."/>
            <person name="Hugenholtz P."/>
            <person name="Woyke T."/>
            <person name="Wu D."/>
            <person name="Spring S."/>
            <person name="Schroeder M."/>
            <person name="Kopitz M."/>
            <person name="Brambilla E."/>
            <person name="Klenk H.-P."/>
            <person name="Eisen J.A."/>
        </authorList>
    </citation>
    <scope>NUCLEOTIDE SEQUENCE</scope>
    <source>
        <strain evidence="10">DSM 3403</strain>
    </source>
</reference>
<dbReference type="KEGG" id="scn:Solca_3240"/>
<comment type="similarity">
    <text evidence="1">Belongs to the peptidase S9A family.</text>
</comment>
<evidence type="ECO:0000259" key="8">
    <source>
        <dbReference type="Pfam" id="PF00326"/>
    </source>
</evidence>
<dbReference type="Pfam" id="PF00326">
    <property type="entry name" value="Peptidase_S9"/>
    <property type="match status" value="1"/>
</dbReference>
<feature type="signal peptide" evidence="7">
    <location>
        <begin position="1"/>
        <end position="23"/>
    </location>
</feature>
<dbReference type="PRINTS" id="PR00862">
    <property type="entry name" value="PROLIGOPTASE"/>
</dbReference>
<organism evidence="10 11">
    <name type="scientific">Solitalea canadensis (strain ATCC 29591 / DSM 3403 / JCM 21819 / LMG 8368 / NBRC 15130 / NCIMB 12057 / USAM 9D)</name>
    <name type="common">Flexibacter canadensis</name>
    <dbReference type="NCBI Taxonomy" id="929556"/>
    <lineage>
        <taxon>Bacteria</taxon>
        <taxon>Pseudomonadati</taxon>
        <taxon>Bacteroidota</taxon>
        <taxon>Sphingobacteriia</taxon>
        <taxon>Sphingobacteriales</taxon>
        <taxon>Sphingobacteriaceae</taxon>
        <taxon>Solitalea</taxon>
    </lineage>
</organism>
<evidence type="ECO:0000313" key="10">
    <source>
        <dbReference type="EMBL" id="AFD08250.1"/>
    </source>
</evidence>
<dbReference type="InterPro" id="IPR051543">
    <property type="entry name" value="Serine_Peptidase_S9A"/>
</dbReference>
<sequence>MKNSIRLLWATCVTFAIINPAKAQTSQSTLMNTNLPPAPSAKKEEHKLEKHGDIRIDNYYWMKLTDDQKNAKTPDAQTKAVLDYLNAENAYTKSAMAATEELQKKLFEEMKGRIKQDDQSVPFKDKGFWYYTRFEKGKDYAYYCRNIETGMNPTSEEILVNGPELATGHDYWALGGYSVSDDNKLLAFGIDTVSRRIYTVYFKDIASGAILQDKLEGTSGGVTWANDNKTVFYTKKDPVTLRDNTVWKHKLGTPQSADVMVFDEKDDTFSTGVFKTKSDKYLMIGSWQTLSTEYRVLDANNPDGEWRVIQPRERNHEYNVEHYGDKFYIITNLDAKNFRLMECPVDKTTKENWKEVIPHRSDVLLENIDIFKNYYVVSERKNGLTQLRIIKWADKSEYYLPFQDQAYLAYTSVNREFDTDVLRYGYTSLTTPNSIYDYNMATKERILLKQQEVVGGYNPDDYVSERLYATAKDGTKIPISLVYKKGWKKDGKAPLLLYAYGSYGNSMDPGFSSNRLSLLDRGFAYALAHIRGGQELGRDWYENGKLLKKKNTFTDFIDCGDFLVAQKYTSKEKLFAMGGSAGGLLMGAVTNMRPDLWKGVVAAVPFVDVVTTMLDESIPLTTGEFDEWGNPNDKVYYDYMKSYSPYDNVEKKNYPNMIVTTGYWDSQVQYWEPAKWVAKLRELKTDKNLLLLHTNMEAGHGGKSGRFEALKEIALEYAFMLNLAGITN</sequence>
<evidence type="ECO:0000256" key="5">
    <source>
        <dbReference type="ARBA" id="ARBA00060121"/>
    </source>
</evidence>
<keyword evidence="4" id="KW-0720">Serine protease</keyword>
<dbReference type="EMBL" id="CP003349">
    <property type="protein sequence ID" value="AFD08250.1"/>
    <property type="molecule type" value="Genomic_DNA"/>
</dbReference>
<dbReference type="eggNOG" id="COG1770">
    <property type="taxonomic scope" value="Bacteria"/>
</dbReference>
<dbReference type="SUPFAM" id="SSF50993">
    <property type="entry name" value="Peptidase/esterase 'gauge' domain"/>
    <property type="match status" value="1"/>
</dbReference>
<evidence type="ECO:0000256" key="6">
    <source>
        <dbReference type="ARBA" id="ARBA00081187"/>
    </source>
</evidence>
<evidence type="ECO:0000256" key="2">
    <source>
        <dbReference type="ARBA" id="ARBA00022670"/>
    </source>
</evidence>
<proteinExistence type="inferred from homology"/>
<dbReference type="Gene3D" id="2.130.10.120">
    <property type="entry name" value="Prolyl oligopeptidase, N-terminal domain"/>
    <property type="match status" value="1"/>
</dbReference>
<dbReference type="PANTHER" id="PTHR11757:SF19">
    <property type="entry name" value="PROLYL ENDOPEPTIDASE-LIKE"/>
    <property type="match status" value="1"/>
</dbReference>
<dbReference type="SUPFAM" id="SSF53474">
    <property type="entry name" value="alpha/beta-Hydrolases"/>
    <property type="match status" value="1"/>
</dbReference>
<dbReference type="Proteomes" id="UP000007590">
    <property type="component" value="Chromosome"/>
</dbReference>
<keyword evidence="7" id="KW-0732">Signal</keyword>
<dbReference type="GO" id="GO:0006508">
    <property type="term" value="P:proteolysis"/>
    <property type="evidence" value="ECO:0007669"/>
    <property type="project" value="UniProtKB-KW"/>
</dbReference>
<dbReference type="AlphaFoldDB" id="H8KWS1"/>
<evidence type="ECO:0000256" key="4">
    <source>
        <dbReference type="ARBA" id="ARBA00022825"/>
    </source>
</evidence>
<dbReference type="HOGENOM" id="CLU_011290_0_1_10"/>
<feature type="domain" description="Peptidase S9A N-terminal" evidence="9">
    <location>
        <begin position="40"/>
        <end position="451"/>
    </location>
</feature>
<accession>H8KWS1</accession>
<dbReference type="STRING" id="929556.Solca_3240"/>
<evidence type="ECO:0000256" key="7">
    <source>
        <dbReference type="SAM" id="SignalP"/>
    </source>
</evidence>
<dbReference type="InterPro" id="IPR029058">
    <property type="entry name" value="AB_hydrolase_fold"/>
</dbReference>
<dbReference type="RefSeq" id="WP_014681474.1">
    <property type="nucleotide sequence ID" value="NC_017770.1"/>
</dbReference>